<sequence length="190" mass="18960">MHYAGNNPVSNVDDDGHNVTLCATGSTQCTTISDDQWKSIQQQIAAGNSGGVTVDGKGFLGTGTIQCGGSACGTATYSEQGLQDASGPMLMGIAGGMAVEYAVGRAIGAVAGWLGRGAGEAAGTAAGNAAVDVTNLSAKIVKDMARRGWTADEITQTVESGSAHAVTNKATGGAATEFINPANGKWTFVS</sequence>
<name>A0A7W8J8I3_9BACT</name>
<evidence type="ECO:0000313" key="1">
    <source>
        <dbReference type="EMBL" id="MBB5343287.1"/>
    </source>
</evidence>
<dbReference type="EMBL" id="JACHDZ010000001">
    <property type="protein sequence ID" value="MBB5343287.1"/>
    <property type="molecule type" value="Genomic_DNA"/>
</dbReference>
<organism evidence="1 2">
    <name type="scientific">Tunturiibacter lichenicola</name>
    <dbReference type="NCBI Taxonomy" id="2051959"/>
    <lineage>
        <taxon>Bacteria</taxon>
        <taxon>Pseudomonadati</taxon>
        <taxon>Acidobacteriota</taxon>
        <taxon>Terriglobia</taxon>
        <taxon>Terriglobales</taxon>
        <taxon>Acidobacteriaceae</taxon>
        <taxon>Tunturiibacter</taxon>
    </lineage>
</organism>
<dbReference type="AlphaFoldDB" id="A0A7W8J8I3"/>
<accession>A0A7W8J8I3</accession>
<comment type="caution">
    <text evidence="1">The sequence shown here is derived from an EMBL/GenBank/DDBJ whole genome shotgun (WGS) entry which is preliminary data.</text>
</comment>
<proteinExistence type="predicted"/>
<gene>
    <name evidence="1" type="ORF">HDF10_001237</name>
</gene>
<dbReference type="Proteomes" id="UP000569092">
    <property type="component" value="Unassembled WGS sequence"/>
</dbReference>
<protein>
    <submittedName>
        <fullName evidence="1">Uncharacterized protein</fullName>
    </submittedName>
</protein>
<evidence type="ECO:0000313" key="2">
    <source>
        <dbReference type="Proteomes" id="UP000569092"/>
    </source>
</evidence>
<reference evidence="1 2" key="1">
    <citation type="submission" date="2020-08" db="EMBL/GenBank/DDBJ databases">
        <title>Genomic Encyclopedia of Type Strains, Phase IV (KMG-V): Genome sequencing to study the core and pangenomes of soil and plant-associated prokaryotes.</title>
        <authorList>
            <person name="Whitman W."/>
        </authorList>
    </citation>
    <scope>NUCLEOTIDE SEQUENCE [LARGE SCALE GENOMIC DNA]</scope>
    <source>
        <strain evidence="1 2">M8US30</strain>
    </source>
</reference>